<organism evidence="1 2">
    <name type="scientific">Leifsonia kafniensis</name>
    <dbReference type="NCBI Taxonomy" id="475957"/>
    <lineage>
        <taxon>Bacteria</taxon>
        <taxon>Bacillati</taxon>
        <taxon>Actinomycetota</taxon>
        <taxon>Actinomycetes</taxon>
        <taxon>Micrococcales</taxon>
        <taxon>Microbacteriaceae</taxon>
        <taxon>Leifsonia</taxon>
    </lineage>
</organism>
<keyword evidence="2" id="KW-1185">Reference proteome</keyword>
<proteinExistence type="predicted"/>
<accession>A0ABP7KAR0</accession>
<evidence type="ECO:0008006" key="3">
    <source>
        <dbReference type="Google" id="ProtNLM"/>
    </source>
</evidence>
<evidence type="ECO:0000313" key="1">
    <source>
        <dbReference type="EMBL" id="GAA3868901.1"/>
    </source>
</evidence>
<dbReference type="Proteomes" id="UP001501803">
    <property type="component" value="Unassembled WGS sequence"/>
</dbReference>
<dbReference type="RefSeq" id="WP_345062955.1">
    <property type="nucleotide sequence ID" value="NZ_BAABCN010000002.1"/>
</dbReference>
<protein>
    <recommendedName>
        <fullName evidence="3">DNA mismatch repair protein</fullName>
    </recommendedName>
</protein>
<comment type="caution">
    <text evidence="1">The sequence shown here is derived from an EMBL/GenBank/DDBJ whole genome shotgun (WGS) entry which is preliminary data.</text>
</comment>
<reference evidence="2" key="1">
    <citation type="journal article" date="2019" name="Int. J. Syst. Evol. Microbiol.">
        <title>The Global Catalogue of Microorganisms (GCM) 10K type strain sequencing project: providing services to taxonomists for standard genome sequencing and annotation.</title>
        <authorList>
            <consortium name="The Broad Institute Genomics Platform"/>
            <consortium name="The Broad Institute Genome Sequencing Center for Infectious Disease"/>
            <person name="Wu L."/>
            <person name="Ma J."/>
        </authorList>
    </citation>
    <scope>NUCLEOTIDE SEQUENCE [LARGE SCALE GENOMIC DNA]</scope>
    <source>
        <strain evidence="2">JCM 17021</strain>
    </source>
</reference>
<dbReference type="EMBL" id="BAABCN010000002">
    <property type="protein sequence ID" value="GAA3868901.1"/>
    <property type="molecule type" value="Genomic_DNA"/>
</dbReference>
<sequence length="75" mass="8319">MVSSLTLARTSTITLVPVRTGLWRVTHRSGSVLGHIERRSDPAGDSFAARRLTATSRTIDVGTFWRLDDATDCFR</sequence>
<evidence type="ECO:0000313" key="2">
    <source>
        <dbReference type="Proteomes" id="UP001501803"/>
    </source>
</evidence>
<name>A0ABP7KAR0_9MICO</name>
<gene>
    <name evidence="1" type="ORF">GCM10022381_10290</name>
</gene>